<organism evidence="2">
    <name type="scientific">Noccaea caerulescens</name>
    <name type="common">Alpine penny-cress</name>
    <name type="synonym">Thlaspi caerulescens</name>
    <dbReference type="NCBI Taxonomy" id="107243"/>
    <lineage>
        <taxon>Eukaryota</taxon>
        <taxon>Viridiplantae</taxon>
        <taxon>Streptophyta</taxon>
        <taxon>Embryophyta</taxon>
        <taxon>Tracheophyta</taxon>
        <taxon>Spermatophyta</taxon>
        <taxon>Magnoliopsida</taxon>
        <taxon>eudicotyledons</taxon>
        <taxon>Gunneridae</taxon>
        <taxon>Pentapetalae</taxon>
        <taxon>rosids</taxon>
        <taxon>malvids</taxon>
        <taxon>Brassicales</taxon>
        <taxon>Brassicaceae</taxon>
        <taxon>Coluteocarpeae</taxon>
        <taxon>Noccaea</taxon>
    </lineage>
</organism>
<dbReference type="NCBIfam" id="TIGR01640">
    <property type="entry name" value="F_box_assoc_1"/>
    <property type="match status" value="1"/>
</dbReference>
<accession>A0A1J3JN37</accession>
<sequence length="274" mass="31122">MTCPKGWTFLRAHSVNGLICALAPRHLQIWNPTTRRFTSSLKNLWTDSVSFLGYDPIGGTYKVLSLPAYPSHADNQPRAQTLGGAQESWRVVQGLTDHAPFRRSGQQCINGVLYYLASPDLSVCNQFLVRFHVRSEKLTRIDVPWTRCCLLMASEGKLVSVLSLGDDITMWTLEEDAEKAEWSCIRRKLPFPSYDPVSETWLELMGINDAGEFIYVQSAVEKEIPFHILYFMQRGTASEESWLKELLMTNLGAGMDSETNLWISHRESLVFLLI</sequence>
<dbReference type="Pfam" id="PF08268">
    <property type="entry name" value="FBA_3"/>
    <property type="match status" value="1"/>
</dbReference>
<feature type="domain" description="F-box associated beta-propeller type 3" evidence="1">
    <location>
        <begin position="3"/>
        <end position="233"/>
    </location>
</feature>
<dbReference type="InterPro" id="IPR013187">
    <property type="entry name" value="F-box-assoc_dom_typ3"/>
</dbReference>
<dbReference type="InterPro" id="IPR017451">
    <property type="entry name" value="F-box-assoc_interact_dom"/>
</dbReference>
<reference evidence="2" key="1">
    <citation type="submission" date="2016-07" db="EMBL/GenBank/DDBJ databases">
        <title>De novo transcriptome assembly of four accessions of the metal hyperaccumulator plant Noccaea caerulescens.</title>
        <authorList>
            <person name="Blande D."/>
            <person name="Halimaa P."/>
            <person name="Tervahauta A.I."/>
            <person name="Aarts M.G."/>
            <person name="Karenlampi S.O."/>
        </authorList>
    </citation>
    <scope>NUCLEOTIDE SEQUENCE</scope>
</reference>
<proteinExistence type="predicted"/>
<protein>
    <submittedName>
        <fullName evidence="2">Putative F-box protein</fullName>
    </submittedName>
</protein>
<dbReference type="AlphaFoldDB" id="A0A1J3JN37"/>
<name>A0A1J3JN37_NOCCA</name>
<evidence type="ECO:0000259" key="1">
    <source>
        <dbReference type="Pfam" id="PF08268"/>
    </source>
</evidence>
<evidence type="ECO:0000313" key="2">
    <source>
        <dbReference type="EMBL" id="JAU93894.1"/>
    </source>
</evidence>
<dbReference type="PANTHER" id="PTHR31111:SF42">
    <property type="entry name" value="F-BOX DOMAIN-CONTAINING PROTEIN"/>
    <property type="match status" value="1"/>
</dbReference>
<dbReference type="EMBL" id="GEVM01012044">
    <property type="protein sequence ID" value="JAU93894.1"/>
    <property type="molecule type" value="Transcribed_RNA"/>
</dbReference>
<gene>
    <name evidence="2" type="ORF">MP_TR14690_c0_g1_i1_g.42281</name>
</gene>
<dbReference type="PANTHER" id="PTHR31111">
    <property type="entry name" value="BNAA05G37150D PROTEIN-RELATED"/>
    <property type="match status" value="1"/>
</dbReference>